<dbReference type="SMART" id="SM00875">
    <property type="entry name" value="BACK"/>
    <property type="match status" value="1"/>
</dbReference>
<reference evidence="4" key="1">
    <citation type="submission" date="2019-05" db="EMBL/GenBank/DDBJ databases">
        <title>Annotation for the trematode Fasciolopsis buski.</title>
        <authorList>
            <person name="Choi Y.-J."/>
        </authorList>
    </citation>
    <scope>NUCLEOTIDE SEQUENCE</scope>
    <source>
        <strain evidence="4">HT</strain>
        <tissue evidence="4">Whole worm</tissue>
    </source>
</reference>
<protein>
    <recommendedName>
        <fullName evidence="3">BTB domain-containing protein</fullName>
    </recommendedName>
</protein>
<dbReference type="InterPro" id="IPR011333">
    <property type="entry name" value="SKP1/BTB/POZ_sf"/>
</dbReference>
<sequence>MGSYFSTPSVKVDKVSRKRKSTTLVDNEIPIKRRIRSTYDYVYRELFCKGEGSDLTVKSMGHTWLLHRLYVKQSPFFCAMLDGGWKESESDLIELELSDTNITKSSLDVIFGSFYHDSVVLSEKTVLSVLAAATWFHLEEVRSLCSEFMEYRTSIRNAVEFFQIAKQYNLPNLTKKTINWAADNLLLLHESSETFEFLRKIPVDFMCEVIRKPELVVVQLEHDVLTTLLKWVYLQQHPEFEYDPESPSFLKTAYAYFTSTGGSFLETDEGKMYIPAFQAIRWDYLANEHKVTQRLICDRIVPEDWLSSVFSRQWLRVLQTHELQMTAARHGSGSIGRSSVGGSDSYGSSGTRSHSPSRLRATLSAREFAVGSSNEATVEGFSEPGPPADLPEEVFWATSERCGRHMPSGDSTCSWRWTGYHFGIDVVIKYKRRTFSVIRFTEPSSSTGAVSHVPRFRLMIAMRVRSLVSPQTDDTDGTEGQVDPTTELIDVVQNADYRSSEYHNASLPSSDTSPVVAKPETRVVSTEGVLSLSLEQNVIQDVLRLPEDFQFPAVVSANILRYDPFGWQSGRLATEADQID</sequence>
<dbReference type="Pfam" id="PF00651">
    <property type="entry name" value="BTB"/>
    <property type="match status" value="1"/>
</dbReference>
<evidence type="ECO:0000256" key="1">
    <source>
        <dbReference type="ARBA" id="ARBA00022473"/>
    </source>
</evidence>
<dbReference type="Gene3D" id="3.30.710.10">
    <property type="entry name" value="Potassium Channel Kv1.1, Chain A"/>
    <property type="match status" value="1"/>
</dbReference>
<evidence type="ECO:0000256" key="2">
    <source>
        <dbReference type="SAM" id="MobiDB-lite"/>
    </source>
</evidence>
<dbReference type="InterPro" id="IPR011705">
    <property type="entry name" value="BACK"/>
</dbReference>
<dbReference type="Proteomes" id="UP000728185">
    <property type="component" value="Unassembled WGS sequence"/>
</dbReference>
<evidence type="ECO:0000259" key="3">
    <source>
        <dbReference type="PROSITE" id="PS50097"/>
    </source>
</evidence>
<keyword evidence="1" id="KW-0217">Developmental protein</keyword>
<evidence type="ECO:0000313" key="4">
    <source>
        <dbReference type="EMBL" id="KAA0191065.1"/>
    </source>
</evidence>
<accession>A0A8E0RUF0</accession>
<dbReference type="Pfam" id="PF07707">
    <property type="entry name" value="BACK"/>
    <property type="match status" value="1"/>
</dbReference>
<organism evidence="4 5">
    <name type="scientific">Fasciolopsis buskii</name>
    <dbReference type="NCBI Taxonomy" id="27845"/>
    <lineage>
        <taxon>Eukaryota</taxon>
        <taxon>Metazoa</taxon>
        <taxon>Spiralia</taxon>
        <taxon>Lophotrochozoa</taxon>
        <taxon>Platyhelminthes</taxon>
        <taxon>Trematoda</taxon>
        <taxon>Digenea</taxon>
        <taxon>Plagiorchiida</taxon>
        <taxon>Echinostomata</taxon>
        <taxon>Echinostomatoidea</taxon>
        <taxon>Fasciolidae</taxon>
        <taxon>Fasciolopsis</taxon>
    </lineage>
</organism>
<feature type="compositionally biased region" description="Low complexity" evidence="2">
    <location>
        <begin position="331"/>
        <end position="358"/>
    </location>
</feature>
<dbReference type="PANTHER" id="PTHR23231">
    <property type="entry name" value="GERM CELL-LESS PROTEIN"/>
    <property type="match status" value="1"/>
</dbReference>
<feature type="domain" description="BTB" evidence="3">
    <location>
        <begin position="53"/>
        <end position="123"/>
    </location>
</feature>
<keyword evidence="5" id="KW-1185">Reference proteome</keyword>
<dbReference type="InterPro" id="IPR043380">
    <property type="entry name" value="Gcl-like"/>
</dbReference>
<feature type="region of interest" description="Disordered" evidence="2">
    <location>
        <begin position="329"/>
        <end position="358"/>
    </location>
</feature>
<dbReference type="InterPro" id="IPR000210">
    <property type="entry name" value="BTB/POZ_dom"/>
</dbReference>
<comment type="caution">
    <text evidence="4">The sequence shown here is derived from an EMBL/GenBank/DDBJ whole genome shotgun (WGS) entry which is preliminary data.</text>
</comment>
<dbReference type="Gene3D" id="1.25.40.420">
    <property type="match status" value="1"/>
</dbReference>
<name>A0A8E0RUF0_9TREM</name>
<dbReference type="OrthoDB" id="6359943at2759"/>
<gene>
    <name evidence="4" type="ORF">FBUS_02619</name>
</gene>
<evidence type="ECO:0000313" key="5">
    <source>
        <dbReference type="Proteomes" id="UP000728185"/>
    </source>
</evidence>
<dbReference type="PROSITE" id="PS50097">
    <property type="entry name" value="BTB"/>
    <property type="match status" value="1"/>
</dbReference>
<dbReference type="SMART" id="SM00225">
    <property type="entry name" value="BTB"/>
    <property type="match status" value="1"/>
</dbReference>
<proteinExistence type="predicted"/>
<dbReference type="AlphaFoldDB" id="A0A8E0RUF0"/>
<dbReference type="PANTHER" id="PTHR23231:SF17">
    <property type="entry name" value="BTB DOMAIN-CONTAINING PROTEIN"/>
    <property type="match status" value="1"/>
</dbReference>
<dbReference type="GO" id="GO:0007281">
    <property type="term" value="P:germ cell development"/>
    <property type="evidence" value="ECO:0007669"/>
    <property type="project" value="InterPro"/>
</dbReference>
<dbReference type="EMBL" id="LUCM01006582">
    <property type="protein sequence ID" value="KAA0191065.1"/>
    <property type="molecule type" value="Genomic_DNA"/>
</dbReference>
<dbReference type="SUPFAM" id="SSF54695">
    <property type="entry name" value="POZ domain"/>
    <property type="match status" value="1"/>
</dbReference>